<dbReference type="RefSeq" id="WP_244712071.1">
    <property type="nucleotide sequence ID" value="NZ_CP095073.1"/>
</dbReference>
<feature type="domain" description="PilZ" evidence="1">
    <location>
        <begin position="5"/>
        <end position="103"/>
    </location>
</feature>
<reference evidence="2 3" key="1">
    <citation type="submission" date="2022-04" db="EMBL/GenBank/DDBJ databases">
        <title>Halobacillus sp. isolated from saltern.</title>
        <authorList>
            <person name="Won M."/>
            <person name="Lee C.-M."/>
            <person name="Woen H.-Y."/>
            <person name="Kwon S.-W."/>
        </authorList>
    </citation>
    <scope>NUCLEOTIDE SEQUENCE [LARGE SCALE GENOMIC DNA]</scope>
    <source>
        <strain evidence="2 3">SSBR10-3</strain>
    </source>
</reference>
<organism evidence="2 3">
    <name type="scientific">Halobacillus salinarum</name>
    <dbReference type="NCBI Taxonomy" id="2932257"/>
    <lineage>
        <taxon>Bacteria</taxon>
        <taxon>Bacillati</taxon>
        <taxon>Bacillota</taxon>
        <taxon>Bacilli</taxon>
        <taxon>Bacillales</taxon>
        <taxon>Bacillaceae</taxon>
        <taxon>Halobacillus</taxon>
    </lineage>
</organism>
<keyword evidence="3" id="KW-1185">Reference proteome</keyword>
<dbReference type="SUPFAM" id="SSF141371">
    <property type="entry name" value="PilZ domain-like"/>
    <property type="match status" value="1"/>
</dbReference>
<evidence type="ECO:0000313" key="2">
    <source>
        <dbReference type="EMBL" id="UOQ45386.1"/>
    </source>
</evidence>
<evidence type="ECO:0000313" key="3">
    <source>
        <dbReference type="Proteomes" id="UP000831787"/>
    </source>
</evidence>
<dbReference type="InterPro" id="IPR009875">
    <property type="entry name" value="PilZ_domain"/>
</dbReference>
<dbReference type="Proteomes" id="UP000831787">
    <property type="component" value="Chromosome"/>
</dbReference>
<dbReference type="EMBL" id="CP095073">
    <property type="protein sequence ID" value="UOQ45386.1"/>
    <property type="molecule type" value="Genomic_DNA"/>
</dbReference>
<name>A0ABY4ETD4_9BACI</name>
<proteinExistence type="predicted"/>
<sequence>MVKERRNEPFRYSFDAPLHGYYNKKFSRHVSGPLQIVDMSLNGLRFSSEAHPGLFLEDEVFVSFILDSETFTAEGRVIWKQEENGRMTCGMYVSCSPERLRERLRGLYKESKRKGSAEVVG</sequence>
<dbReference type="Gene3D" id="2.40.10.220">
    <property type="entry name" value="predicted glycosyltransferase like domains"/>
    <property type="match status" value="1"/>
</dbReference>
<gene>
    <name evidence="2" type="ORF">MUN89_05415</name>
</gene>
<accession>A0ABY4ETD4</accession>
<protein>
    <submittedName>
        <fullName evidence="2">PilZ domain-containing protein</fullName>
    </submittedName>
</protein>
<evidence type="ECO:0000259" key="1">
    <source>
        <dbReference type="Pfam" id="PF07238"/>
    </source>
</evidence>
<dbReference type="Pfam" id="PF07238">
    <property type="entry name" value="PilZ"/>
    <property type="match status" value="1"/>
</dbReference>